<name>A0A444W3N9_9FLAO</name>
<sequence length="180" mass="20421">MERAKWTVDLSHSDIQFKIRHLVIANISGYFRAFSGTMYAGKDDFTDAEFKLAVDVYSVDTNNVERDEHLKSADFFNADYYPEMEFVSQSFKHIDGDRYDLTGNITIKGITRPITFKVLFGGEAKDGFGNMRAGFDISGEVNRNDFDIHSNDTTEAGGLVLGEEIKMHANIQFVKETDYN</sequence>
<feature type="domain" description="Lipid/polyisoprenoid-binding YceI-like" evidence="1">
    <location>
        <begin position="5"/>
        <end position="174"/>
    </location>
</feature>
<gene>
    <name evidence="2" type="ORF">NU09_3330</name>
</gene>
<dbReference type="OrthoDB" id="9811006at2"/>
<dbReference type="SMART" id="SM00867">
    <property type="entry name" value="YceI"/>
    <property type="match status" value="1"/>
</dbReference>
<reference evidence="2 3" key="1">
    <citation type="submission" date="2014-12" db="EMBL/GenBank/DDBJ databases">
        <title>Genome sequence of Flavobacterium beibuense RSKm HC5.</title>
        <authorList>
            <person name="Kim J.F."/>
            <person name="Song J.Y."/>
            <person name="Kwak M.-J."/>
            <person name="Lee S.-W."/>
        </authorList>
    </citation>
    <scope>NUCLEOTIDE SEQUENCE [LARGE SCALE GENOMIC DNA]</scope>
    <source>
        <strain evidence="2 3">RSKm HC5</strain>
    </source>
</reference>
<comment type="caution">
    <text evidence="2">The sequence shown here is derived from an EMBL/GenBank/DDBJ whole genome shotgun (WGS) entry which is preliminary data.</text>
</comment>
<dbReference type="Gene3D" id="2.40.128.110">
    <property type="entry name" value="Lipid/polyisoprenoid-binding, YceI-like"/>
    <property type="match status" value="1"/>
</dbReference>
<protein>
    <submittedName>
        <fullName evidence="2">YceI family protein</fullName>
    </submittedName>
</protein>
<dbReference type="RefSeq" id="WP_129752402.1">
    <property type="nucleotide sequence ID" value="NZ_JUIW01000013.1"/>
</dbReference>
<evidence type="ECO:0000313" key="3">
    <source>
        <dbReference type="Proteomes" id="UP000289775"/>
    </source>
</evidence>
<dbReference type="PANTHER" id="PTHR34406:SF1">
    <property type="entry name" value="PROTEIN YCEI"/>
    <property type="match status" value="1"/>
</dbReference>
<dbReference type="PANTHER" id="PTHR34406">
    <property type="entry name" value="PROTEIN YCEI"/>
    <property type="match status" value="1"/>
</dbReference>
<dbReference type="Pfam" id="PF04264">
    <property type="entry name" value="YceI"/>
    <property type="match status" value="1"/>
</dbReference>
<dbReference type="AlphaFoldDB" id="A0A444W3N9"/>
<dbReference type="InterPro" id="IPR007372">
    <property type="entry name" value="Lipid/polyisoprenoid-bd_YceI"/>
</dbReference>
<dbReference type="Proteomes" id="UP000289775">
    <property type="component" value="Unassembled WGS sequence"/>
</dbReference>
<dbReference type="EMBL" id="JUIW01000013">
    <property type="protein sequence ID" value="RYJ40500.1"/>
    <property type="molecule type" value="Genomic_DNA"/>
</dbReference>
<dbReference type="SUPFAM" id="SSF101874">
    <property type="entry name" value="YceI-like"/>
    <property type="match status" value="1"/>
</dbReference>
<proteinExistence type="predicted"/>
<evidence type="ECO:0000313" key="2">
    <source>
        <dbReference type="EMBL" id="RYJ40500.1"/>
    </source>
</evidence>
<dbReference type="InterPro" id="IPR036761">
    <property type="entry name" value="TTHA0802/YceI-like_sf"/>
</dbReference>
<organism evidence="2 3">
    <name type="scientific">Flavobacterium beibuense</name>
    <dbReference type="NCBI Taxonomy" id="657326"/>
    <lineage>
        <taxon>Bacteria</taxon>
        <taxon>Pseudomonadati</taxon>
        <taxon>Bacteroidota</taxon>
        <taxon>Flavobacteriia</taxon>
        <taxon>Flavobacteriales</taxon>
        <taxon>Flavobacteriaceae</taxon>
        <taxon>Flavobacterium</taxon>
    </lineage>
</organism>
<evidence type="ECO:0000259" key="1">
    <source>
        <dbReference type="SMART" id="SM00867"/>
    </source>
</evidence>
<accession>A0A444W3N9</accession>
<keyword evidence="3" id="KW-1185">Reference proteome</keyword>